<feature type="region of interest" description="Disordered" evidence="3">
    <location>
        <begin position="163"/>
        <end position="195"/>
    </location>
</feature>
<organism evidence="5 6">
    <name type="scientific">Branchiostoma floridae</name>
    <name type="common">Florida lancelet</name>
    <name type="synonym">Amphioxus</name>
    <dbReference type="NCBI Taxonomy" id="7739"/>
    <lineage>
        <taxon>Eukaryota</taxon>
        <taxon>Metazoa</taxon>
        <taxon>Chordata</taxon>
        <taxon>Cephalochordata</taxon>
        <taxon>Leptocardii</taxon>
        <taxon>Amphioxiformes</taxon>
        <taxon>Branchiostomatidae</taxon>
        <taxon>Branchiostoma</taxon>
    </lineage>
</organism>
<evidence type="ECO:0000256" key="2">
    <source>
        <dbReference type="PROSITE-ProRule" id="PRU00176"/>
    </source>
</evidence>
<feature type="domain" description="RRM" evidence="4">
    <location>
        <begin position="91"/>
        <end position="168"/>
    </location>
</feature>
<evidence type="ECO:0000256" key="3">
    <source>
        <dbReference type="SAM" id="MobiDB-lite"/>
    </source>
</evidence>
<feature type="compositionally biased region" description="Basic and acidic residues" evidence="3">
    <location>
        <begin position="251"/>
        <end position="260"/>
    </location>
</feature>
<dbReference type="InterPro" id="IPR033107">
    <property type="entry name" value="EIF-4B_RRM"/>
</dbReference>
<dbReference type="InterPro" id="IPR000504">
    <property type="entry name" value="RRM_dom"/>
</dbReference>
<feature type="compositionally biased region" description="Gly residues" evidence="3">
    <location>
        <begin position="683"/>
        <end position="698"/>
    </location>
</feature>
<feature type="compositionally biased region" description="Basic and acidic residues" evidence="3">
    <location>
        <begin position="553"/>
        <end position="564"/>
    </location>
</feature>
<feature type="compositionally biased region" description="Basic and acidic residues" evidence="3">
    <location>
        <begin position="174"/>
        <end position="195"/>
    </location>
</feature>
<feature type="compositionally biased region" description="Basic and acidic residues" evidence="3">
    <location>
        <begin position="225"/>
        <end position="240"/>
    </location>
</feature>
<dbReference type="SMART" id="SM00360">
    <property type="entry name" value="RRM"/>
    <property type="match status" value="1"/>
</dbReference>
<dbReference type="PANTHER" id="PTHR23236">
    <property type="entry name" value="EUKARYOTIC TRANSLATION INITIATION FACTOR 4B/4H"/>
    <property type="match status" value="1"/>
</dbReference>
<evidence type="ECO:0000256" key="1">
    <source>
        <dbReference type="ARBA" id="ARBA00022884"/>
    </source>
</evidence>
<dbReference type="Gene3D" id="3.30.70.330">
    <property type="match status" value="1"/>
</dbReference>
<evidence type="ECO:0000313" key="6">
    <source>
        <dbReference type="RefSeq" id="XP_035657895.1"/>
    </source>
</evidence>
<feature type="compositionally biased region" description="Basic and acidic residues" evidence="3">
    <location>
        <begin position="535"/>
        <end position="544"/>
    </location>
</feature>
<proteinExistence type="predicted"/>
<dbReference type="CDD" id="cd12402">
    <property type="entry name" value="RRM_eIF4B"/>
    <property type="match status" value="1"/>
</dbReference>
<dbReference type="Pfam" id="PF00076">
    <property type="entry name" value="RRM_1"/>
    <property type="match status" value="1"/>
</dbReference>
<dbReference type="AlphaFoldDB" id="A0A9J7HE09"/>
<feature type="compositionally biased region" description="Basic and acidic residues" evidence="3">
    <location>
        <begin position="461"/>
        <end position="506"/>
    </location>
</feature>
<feature type="compositionally biased region" description="Gly residues" evidence="3">
    <location>
        <begin position="360"/>
        <end position="370"/>
    </location>
</feature>
<reference evidence="6" key="2">
    <citation type="submission" date="2025-08" db="UniProtKB">
        <authorList>
            <consortium name="RefSeq"/>
        </authorList>
    </citation>
    <scope>IDENTIFICATION</scope>
    <source>
        <strain evidence="6">S238N-H82</strain>
        <tissue evidence="6">Testes</tissue>
    </source>
</reference>
<dbReference type="Proteomes" id="UP000001554">
    <property type="component" value="Chromosome 16"/>
</dbReference>
<dbReference type="InterPro" id="IPR035979">
    <property type="entry name" value="RBD_domain_sf"/>
</dbReference>
<dbReference type="GO" id="GO:0003723">
    <property type="term" value="F:RNA binding"/>
    <property type="evidence" value="ECO:0007669"/>
    <property type="project" value="UniProtKB-UniRule"/>
</dbReference>
<feature type="compositionally biased region" description="Basic and acidic residues" evidence="3">
    <location>
        <begin position="387"/>
        <end position="427"/>
    </location>
</feature>
<feature type="compositionally biased region" description="Low complexity" evidence="3">
    <location>
        <begin position="508"/>
        <end position="521"/>
    </location>
</feature>
<feature type="compositionally biased region" description="Basic and acidic residues" evidence="3">
    <location>
        <begin position="577"/>
        <end position="591"/>
    </location>
</feature>
<feature type="compositionally biased region" description="Basic and acidic residues" evidence="3">
    <location>
        <begin position="270"/>
        <end position="345"/>
    </location>
</feature>
<dbReference type="RefSeq" id="XP_035657895.1">
    <property type="nucleotide sequence ID" value="XM_035802002.1"/>
</dbReference>
<dbReference type="PROSITE" id="PS50102">
    <property type="entry name" value="RRM"/>
    <property type="match status" value="1"/>
</dbReference>
<accession>A0A9J7HE09</accession>
<evidence type="ECO:0000313" key="5">
    <source>
        <dbReference type="Proteomes" id="UP000001554"/>
    </source>
</evidence>
<keyword evidence="5" id="KW-1185">Reference proteome</keyword>
<name>A0A9J7HE09_BRAFL</name>
<feature type="compositionally biased region" description="Basic and acidic residues" evidence="3">
    <location>
        <begin position="702"/>
        <end position="730"/>
    </location>
</feature>
<dbReference type="PANTHER" id="PTHR23236:SF2">
    <property type="entry name" value="EUKARYOTIC TRANSLATION INITIATION FACTOR 4B"/>
    <property type="match status" value="1"/>
</dbReference>
<protein>
    <submittedName>
        <fullName evidence="6">Eukaryotic translation initiation factor 4B-like isoform X4</fullName>
    </submittedName>
</protein>
<reference evidence="5" key="1">
    <citation type="journal article" date="2020" name="Nat. Ecol. Evol.">
        <title>Deeply conserved synteny resolves early events in vertebrate evolution.</title>
        <authorList>
            <person name="Simakov O."/>
            <person name="Marletaz F."/>
            <person name="Yue J.X."/>
            <person name="O'Connell B."/>
            <person name="Jenkins J."/>
            <person name="Brandt A."/>
            <person name="Calef R."/>
            <person name="Tung C.H."/>
            <person name="Huang T.K."/>
            <person name="Schmutz J."/>
            <person name="Satoh N."/>
            <person name="Yu J.K."/>
            <person name="Putnam N.H."/>
            <person name="Green R.E."/>
            <person name="Rokhsar D.S."/>
        </authorList>
    </citation>
    <scope>NUCLEOTIDE SEQUENCE [LARGE SCALE GENOMIC DNA]</scope>
    <source>
        <strain evidence="5">S238N-H82</strain>
    </source>
</reference>
<dbReference type="GeneID" id="118403312"/>
<feature type="region of interest" description="Disordered" evidence="3">
    <location>
        <begin position="207"/>
        <end position="741"/>
    </location>
</feature>
<dbReference type="SUPFAM" id="SSF54928">
    <property type="entry name" value="RNA-binding domain, RBD"/>
    <property type="match status" value="1"/>
</dbReference>
<sequence length="757" mass="83175">MAAAGKKKKKAKGQTVSLNDFLGDAAPTSYVMAPKSNDWADETEGLDYDTTPTWSDSGFSSAIDRAKLPTAPRSARMADFDASRIPDKPPFTAFLGNLSYDVDEEAIERFFRDMKLVTVRLPRDGGDSGRLKGFGYAEFEDKDSLLKAINMNNEKLLNRQIRVDVADQTQQGGQDRDSRWGDRDGKDRSDGRDRALYDELTAGDWRKASSETGILPPARPGGGFSDRRDRDRDRDMDRGGRSGGGGEEEDRTAGDWRKASAENGPAFGRFGDRDSGQRDIRYSQDQYGDRGPGDDRGGYGRSDDRGGYGRDRGGYDDRDRGFGSRDRGYNDRGFSDRGRYDDGGRRGFGSGYRDDDRRGGGGYDDYGRGGYGRRDDRAGGGGGYGRDFGDRYGPRRDGDRFGDRDGFRREEREPERGPERGPAERPKLQLAKRTKPVENTPPPAPAKSSSIFGAAKPVDTAAKEREIEEKLARQKVEEEERYHLERASRAPPRERTESGRSRRDSENSATSGRSRHNSSSSQTKGPRPVPVSSHQRHDSERSADGNEVFQSDDSPRSPKREDAQAKAVPAPPPKDNPWAKRSEPPQGRDEAPTSQPRVGDTPPKYVDAPPPKENAWVRRGPASPTSPTSPDGRIPGYARDARDSPSSRGPRRDSGGDRGRGRGSTGRGRVSEDDSDLTTGDAWGRGGGRGSRGGGPPGSGRPDLRRDDRRQEPRDSKPSRQEPAEPKKYVEPPPPVFSQDSKFAALLADEDGGEASD</sequence>
<gene>
    <name evidence="6" type="primary">LOC118403312</name>
</gene>
<feature type="compositionally biased region" description="Basic and acidic residues" evidence="3">
    <location>
        <begin position="639"/>
        <end position="660"/>
    </location>
</feature>
<evidence type="ECO:0000259" key="4">
    <source>
        <dbReference type="PROSITE" id="PS50102"/>
    </source>
</evidence>
<dbReference type="InterPro" id="IPR012677">
    <property type="entry name" value="Nucleotide-bd_a/b_plait_sf"/>
</dbReference>
<keyword evidence="1 2" id="KW-0694">RNA-binding</keyword>